<dbReference type="PANTHER" id="PTHR43537">
    <property type="entry name" value="TRANSCRIPTIONAL REGULATOR, GNTR FAMILY"/>
    <property type="match status" value="1"/>
</dbReference>
<dbReference type="Gene3D" id="1.20.120.530">
    <property type="entry name" value="GntR ligand-binding domain-like"/>
    <property type="match status" value="1"/>
</dbReference>
<dbReference type="PANTHER" id="PTHR43537:SF45">
    <property type="entry name" value="GNTR FAMILY REGULATORY PROTEIN"/>
    <property type="match status" value="1"/>
</dbReference>
<protein>
    <submittedName>
        <fullName evidence="5">GntR family transcriptional regulator</fullName>
    </submittedName>
</protein>
<feature type="domain" description="HTH gntR-type" evidence="4">
    <location>
        <begin position="11"/>
        <end position="78"/>
    </location>
</feature>
<dbReference type="InterPro" id="IPR036388">
    <property type="entry name" value="WH-like_DNA-bd_sf"/>
</dbReference>
<evidence type="ECO:0000313" key="6">
    <source>
        <dbReference type="Proteomes" id="UP001597114"/>
    </source>
</evidence>
<dbReference type="Gene3D" id="1.10.10.10">
    <property type="entry name" value="Winged helix-like DNA-binding domain superfamily/Winged helix DNA-binding domain"/>
    <property type="match status" value="1"/>
</dbReference>
<dbReference type="SMART" id="SM00895">
    <property type="entry name" value="FCD"/>
    <property type="match status" value="1"/>
</dbReference>
<dbReference type="InterPro" id="IPR000524">
    <property type="entry name" value="Tscrpt_reg_HTH_GntR"/>
</dbReference>
<evidence type="ECO:0000256" key="1">
    <source>
        <dbReference type="ARBA" id="ARBA00023015"/>
    </source>
</evidence>
<dbReference type="InterPro" id="IPR011711">
    <property type="entry name" value="GntR_C"/>
</dbReference>
<dbReference type="PROSITE" id="PS50949">
    <property type="entry name" value="HTH_GNTR"/>
    <property type="match status" value="1"/>
</dbReference>
<dbReference type="SUPFAM" id="SSF48008">
    <property type="entry name" value="GntR ligand-binding domain-like"/>
    <property type="match status" value="1"/>
</dbReference>
<dbReference type="Pfam" id="PF00392">
    <property type="entry name" value="GntR"/>
    <property type="match status" value="1"/>
</dbReference>
<comment type="caution">
    <text evidence="5">The sequence shown here is derived from an EMBL/GenBank/DDBJ whole genome shotgun (WGS) entry which is preliminary data.</text>
</comment>
<dbReference type="Proteomes" id="UP001597114">
    <property type="component" value="Unassembled WGS sequence"/>
</dbReference>
<reference evidence="6" key="1">
    <citation type="journal article" date="2019" name="Int. J. Syst. Evol. Microbiol.">
        <title>The Global Catalogue of Microorganisms (GCM) 10K type strain sequencing project: providing services to taxonomists for standard genome sequencing and annotation.</title>
        <authorList>
            <consortium name="The Broad Institute Genomics Platform"/>
            <consortium name="The Broad Institute Genome Sequencing Center for Infectious Disease"/>
            <person name="Wu L."/>
            <person name="Ma J."/>
        </authorList>
    </citation>
    <scope>NUCLEOTIDE SEQUENCE [LARGE SCALE GENOMIC DNA]</scope>
    <source>
        <strain evidence="6">CCM 7043</strain>
    </source>
</reference>
<name>A0ABW4FD76_9PSEU</name>
<dbReference type="RefSeq" id="WP_344717473.1">
    <property type="nucleotide sequence ID" value="NZ_BAAAUS010000001.1"/>
</dbReference>
<sequence length="223" mass="24434">MPPSALPLATSSLVDALYAALRTRIINGDIAQGEKVTENRIATEYDVARPTAKACLERLIMVGLLDRPAHKTAVVPTLREQDVQDIFFTRDLVETSAVALLAGRGPTPSSVRRTQDAMEIAARTGAFPDQVAADIDFHSSLVSETGSHRLTRMHQLILGEVQMTMGLYSAHRTAPALSVATEHAEIIRAIDDQNSELAVRRMREHLDAARARILTRMQETDDA</sequence>
<evidence type="ECO:0000259" key="4">
    <source>
        <dbReference type="PROSITE" id="PS50949"/>
    </source>
</evidence>
<accession>A0ABW4FD76</accession>
<evidence type="ECO:0000256" key="2">
    <source>
        <dbReference type="ARBA" id="ARBA00023125"/>
    </source>
</evidence>
<dbReference type="SUPFAM" id="SSF46785">
    <property type="entry name" value="Winged helix' DNA-binding domain"/>
    <property type="match status" value="1"/>
</dbReference>
<keyword evidence="3" id="KW-0804">Transcription</keyword>
<evidence type="ECO:0000256" key="3">
    <source>
        <dbReference type="ARBA" id="ARBA00023163"/>
    </source>
</evidence>
<proteinExistence type="predicted"/>
<evidence type="ECO:0000313" key="5">
    <source>
        <dbReference type="EMBL" id="MFD1524369.1"/>
    </source>
</evidence>
<dbReference type="InterPro" id="IPR008920">
    <property type="entry name" value="TF_FadR/GntR_C"/>
</dbReference>
<gene>
    <name evidence="5" type="ORF">ACFSJD_43265</name>
</gene>
<keyword evidence="6" id="KW-1185">Reference proteome</keyword>
<keyword evidence="1" id="KW-0805">Transcription regulation</keyword>
<keyword evidence="2" id="KW-0238">DNA-binding</keyword>
<dbReference type="Pfam" id="PF07729">
    <property type="entry name" value="FCD"/>
    <property type="match status" value="1"/>
</dbReference>
<dbReference type="InterPro" id="IPR036390">
    <property type="entry name" value="WH_DNA-bd_sf"/>
</dbReference>
<organism evidence="5 6">
    <name type="scientific">Pseudonocardia yunnanensis</name>
    <dbReference type="NCBI Taxonomy" id="58107"/>
    <lineage>
        <taxon>Bacteria</taxon>
        <taxon>Bacillati</taxon>
        <taxon>Actinomycetota</taxon>
        <taxon>Actinomycetes</taxon>
        <taxon>Pseudonocardiales</taxon>
        <taxon>Pseudonocardiaceae</taxon>
        <taxon>Pseudonocardia</taxon>
    </lineage>
</organism>
<dbReference type="EMBL" id="JBHUCO010000082">
    <property type="protein sequence ID" value="MFD1524369.1"/>
    <property type="molecule type" value="Genomic_DNA"/>
</dbReference>